<evidence type="ECO:0000313" key="2">
    <source>
        <dbReference type="EMBL" id="BAP34713.1"/>
    </source>
</evidence>
<dbReference type="SUPFAM" id="SSF53335">
    <property type="entry name" value="S-adenosyl-L-methionine-dependent methyltransferases"/>
    <property type="match status" value="1"/>
</dbReference>
<dbReference type="CDD" id="cd02440">
    <property type="entry name" value="AdoMet_MTases"/>
    <property type="match status" value="1"/>
</dbReference>
<dbReference type="GO" id="GO:0008757">
    <property type="term" value="F:S-adenosylmethionine-dependent methyltransferase activity"/>
    <property type="evidence" value="ECO:0007669"/>
    <property type="project" value="InterPro"/>
</dbReference>
<dbReference type="Gene3D" id="3.40.50.150">
    <property type="entry name" value="Vaccinia Virus protein VP39"/>
    <property type="match status" value="1"/>
</dbReference>
<dbReference type="GO" id="GO:0032259">
    <property type="term" value="P:methylation"/>
    <property type="evidence" value="ECO:0007669"/>
    <property type="project" value="UniProtKB-KW"/>
</dbReference>
<keyword evidence="2" id="KW-0808">Transferase</keyword>
<keyword evidence="2" id="KW-0489">Methyltransferase</keyword>
<protein>
    <submittedName>
        <fullName evidence="2">Methyltransferase</fullName>
    </submittedName>
</protein>
<reference evidence="2" key="1">
    <citation type="journal article" date="2013" name="J. Antibiot.">
        <title>Identification of the incednine biosynthetic gene cluster: characterization of novel beta-glutamate-beta-decarboxylase IdnL3.</title>
        <authorList>
            <person name="Takaishi M."/>
            <person name="Kudo F."/>
            <person name="Eguchi T."/>
        </authorList>
    </citation>
    <scope>NUCLEOTIDE SEQUENCE</scope>
    <source>
        <strain evidence="2">ML694-90F3</strain>
    </source>
</reference>
<dbReference type="Pfam" id="PF08241">
    <property type="entry name" value="Methyltransf_11"/>
    <property type="match status" value="1"/>
</dbReference>
<dbReference type="InterPro" id="IPR029063">
    <property type="entry name" value="SAM-dependent_MTases_sf"/>
</dbReference>
<dbReference type="EMBL" id="AB767280">
    <property type="protein sequence ID" value="BAP34713.1"/>
    <property type="molecule type" value="Genomic_DNA"/>
</dbReference>
<evidence type="ECO:0000259" key="1">
    <source>
        <dbReference type="Pfam" id="PF08241"/>
    </source>
</evidence>
<gene>
    <name evidence="2" type="primary">idnS5</name>
</gene>
<accession>A0A077KUW5</accession>
<organism evidence="2">
    <name type="scientific">Streptomyces sp. ML694-90F3</name>
    <dbReference type="NCBI Taxonomy" id="1265536"/>
    <lineage>
        <taxon>Bacteria</taxon>
        <taxon>Bacillati</taxon>
        <taxon>Actinomycetota</taxon>
        <taxon>Actinomycetes</taxon>
        <taxon>Kitasatosporales</taxon>
        <taxon>Streptomycetaceae</taxon>
        <taxon>Streptomyces</taxon>
    </lineage>
</organism>
<sequence>MNSPSAPETLDDSFLGGLRSPANGARLRRAGPGLLTDGDTLWPCLDGIPYLRIGRDALRTAAVDAIRADDPGRALALLLADRKDDSVPAADPAASRAAVAAVDRGDATAARVMDAFGYGGLGTYFLHRWCLPTFLSGQALLEAHAPRGGTLLEVGCGAGHLLRGWLAGSGPALGCDLVFSHLWLARRFTAPGARLVCFDAAGPFPFADGSADVCFAHDSFHYFPDKAHAFRELRRIARDGRVLLGHIHNADAPNYAPGTPLSVQEYVALLRPTVAYDDAALTRAALDGAPAAAVPPQKLYATSALAFVHGPPAPPSPAGWLTAPRPGVPLRANPLLGPEGPRWPTEQFAREFAEDWPYLRRMTPPPAGTADAVARTGWDGTDPVVERLVRQRVLLELPERWS</sequence>
<dbReference type="AlphaFoldDB" id="A0A077KUW5"/>
<name>A0A077KUW5_9ACTN</name>
<feature type="domain" description="Methyltransferase type 11" evidence="1">
    <location>
        <begin position="152"/>
        <end position="240"/>
    </location>
</feature>
<dbReference type="InterPro" id="IPR013216">
    <property type="entry name" value="Methyltransf_11"/>
</dbReference>
<proteinExistence type="predicted"/>